<dbReference type="Gene3D" id="3.30.370.10">
    <property type="entry name" value="Barstar-like"/>
    <property type="match status" value="1"/>
</dbReference>
<dbReference type="Pfam" id="PF01337">
    <property type="entry name" value="Barstar"/>
    <property type="match status" value="1"/>
</dbReference>
<proteinExistence type="inferred from homology"/>
<dbReference type="EMBL" id="BAAATZ010000002">
    <property type="protein sequence ID" value="GAA2719114.1"/>
    <property type="molecule type" value="Genomic_DNA"/>
</dbReference>
<dbReference type="Proteomes" id="UP001501842">
    <property type="component" value="Unassembled WGS sequence"/>
</dbReference>
<comment type="similarity">
    <text evidence="1">Belongs to the barstar family.</text>
</comment>
<evidence type="ECO:0000313" key="4">
    <source>
        <dbReference type="Proteomes" id="UP001501842"/>
    </source>
</evidence>
<keyword evidence="4" id="KW-1185">Reference proteome</keyword>
<evidence type="ECO:0000259" key="2">
    <source>
        <dbReference type="Pfam" id="PF01337"/>
    </source>
</evidence>
<evidence type="ECO:0000313" key="3">
    <source>
        <dbReference type="EMBL" id="GAA2719114.1"/>
    </source>
</evidence>
<dbReference type="InterPro" id="IPR035905">
    <property type="entry name" value="Barstar-like_sf"/>
</dbReference>
<organism evidence="3 4">
    <name type="scientific">Actinocorallia aurantiaca</name>
    <dbReference type="NCBI Taxonomy" id="46204"/>
    <lineage>
        <taxon>Bacteria</taxon>
        <taxon>Bacillati</taxon>
        <taxon>Actinomycetota</taxon>
        <taxon>Actinomycetes</taxon>
        <taxon>Streptosporangiales</taxon>
        <taxon>Thermomonosporaceae</taxon>
        <taxon>Actinocorallia</taxon>
    </lineage>
</organism>
<reference evidence="3 4" key="1">
    <citation type="journal article" date="2019" name="Int. J. Syst. Evol. Microbiol.">
        <title>The Global Catalogue of Microorganisms (GCM) 10K type strain sequencing project: providing services to taxonomists for standard genome sequencing and annotation.</title>
        <authorList>
            <consortium name="The Broad Institute Genomics Platform"/>
            <consortium name="The Broad Institute Genome Sequencing Center for Infectious Disease"/>
            <person name="Wu L."/>
            <person name="Ma J."/>
        </authorList>
    </citation>
    <scope>NUCLEOTIDE SEQUENCE [LARGE SCALE GENOMIC DNA]</scope>
    <source>
        <strain evidence="3 4">JCM 8201</strain>
    </source>
</reference>
<feature type="domain" description="Barstar (barnase inhibitor)" evidence="2">
    <location>
        <begin position="23"/>
        <end position="95"/>
    </location>
</feature>
<evidence type="ECO:0000256" key="1">
    <source>
        <dbReference type="ARBA" id="ARBA00006845"/>
    </source>
</evidence>
<name>A0ABN3TUJ2_9ACTN</name>
<sequence length="116" mass="12752">MPSVERPLPPWLTLSADPAPGALDGRASRTRAGLFTEAARVLNFPDYFGHNWDAFYDCLRDAAPPAFSVDHAEELLADEPPGQLRLLLDVLSDARLKAVLATAHPRPLRERLLAVL</sequence>
<dbReference type="SUPFAM" id="SSF52038">
    <property type="entry name" value="Barstar-related"/>
    <property type="match status" value="1"/>
</dbReference>
<gene>
    <name evidence="3" type="ORF">GCM10010439_03920</name>
</gene>
<protein>
    <recommendedName>
        <fullName evidence="2">Barstar (barnase inhibitor) domain-containing protein</fullName>
    </recommendedName>
</protein>
<dbReference type="RefSeq" id="WP_344448319.1">
    <property type="nucleotide sequence ID" value="NZ_BAAATZ010000002.1"/>
</dbReference>
<accession>A0ABN3TUJ2</accession>
<comment type="caution">
    <text evidence="3">The sequence shown here is derived from an EMBL/GenBank/DDBJ whole genome shotgun (WGS) entry which is preliminary data.</text>
</comment>
<dbReference type="InterPro" id="IPR000468">
    <property type="entry name" value="Barstar"/>
</dbReference>